<dbReference type="Gene3D" id="3.40.250.10">
    <property type="entry name" value="Rhodanese-like domain"/>
    <property type="match status" value="1"/>
</dbReference>
<evidence type="ECO:0000259" key="2">
    <source>
        <dbReference type="PROSITE" id="PS50206"/>
    </source>
</evidence>
<dbReference type="Pfam" id="PF13686">
    <property type="entry name" value="DrsE_2"/>
    <property type="match status" value="1"/>
</dbReference>
<dbReference type="InterPro" id="IPR036873">
    <property type="entry name" value="Rhodanese-like_dom_sf"/>
</dbReference>
<name>A0A9D2F5V3_9ENTE</name>
<evidence type="ECO:0000313" key="4">
    <source>
        <dbReference type="Proteomes" id="UP000824063"/>
    </source>
</evidence>
<evidence type="ECO:0000256" key="1">
    <source>
        <dbReference type="SAM" id="Phobius"/>
    </source>
</evidence>
<dbReference type="PROSITE" id="PS50206">
    <property type="entry name" value="RHODANESE_3"/>
    <property type="match status" value="1"/>
</dbReference>
<dbReference type="Gene3D" id="3.40.1260.10">
    <property type="entry name" value="DsrEFH-like"/>
    <property type="match status" value="1"/>
</dbReference>
<dbReference type="PANTHER" id="PTHR34655">
    <property type="entry name" value="CONSERVED WITHIN P. AEROPHILUM"/>
    <property type="match status" value="1"/>
</dbReference>
<reference evidence="3" key="2">
    <citation type="submission" date="2021-04" db="EMBL/GenBank/DDBJ databases">
        <authorList>
            <person name="Gilroy R."/>
        </authorList>
    </citation>
    <scope>NUCLEOTIDE SEQUENCE</scope>
    <source>
        <strain evidence="3">CHK172-16539</strain>
    </source>
</reference>
<dbReference type="InterPro" id="IPR001763">
    <property type="entry name" value="Rhodanese-like_dom"/>
</dbReference>
<dbReference type="InterPro" id="IPR001455">
    <property type="entry name" value="TusA-like"/>
</dbReference>
<dbReference type="PANTHER" id="PTHR34655:SF2">
    <property type="entry name" value="PEROXIREDOXIN FAMILY PROTEIN"/>
    <property type="match status" value="1"/>
</dbReference>
<keyword evidence="1" id="KW-0472">Membrane</keyword>
<dbReference type="InterPro" id="IPR036868">
    <property type="entry name" value="TusA-like_sf"/>
</dbReference>
<feature type="transmembrane region" description="Helical" evidence="1">
    <location>
        <begin position="176"/>
        <end position="205"/>
    </location>
</feature>
<dbReference type="InterPro" id="IPR032836">
    <property type="entry name" value="DsrE2-like"/>
</dbReference>
<comment type="caution">
    <text evidence="3">The sequence shown here is derived from an EMBL/GenBank/DDBJ whole genome shotgun (WGS) entry which is preliminary data.</text>
</comment>
<dbReference type="PROSITE" id="PS01148">
    <property type="entry name" value="UPF0033"/>
    <property type="match status" value="1"/>
</dbReference>
<accession>A0A9D2F5V3</accession>
<organism evidence="3 4">
    <name type="scientific">Candidatus Enterococcus avicola</name>
    <dbReference type="NCBI Taxonomy" id="2838561"/>
    <lineage>
        <taxon>Bacteria</taxon>
        <taxon>Bacillati</taxon>
        <taxon>Bacillota</taxon>
        <taxon>Bacilli</taxon>
        <taxon>Lactobacillales</taxon>
        <taxon>Enterococcaceae</taxon>
        <taxon>Enterococcus</taxon>
    </lineage>
</organism>
<dbReference type="Pfam" id="PF01206">
    <property type="entry name" value="TusA"/>
    <property type="match status" value="1"/>
</dbReference>
<protein>
    <submittedName>
        <fullName evidence="3">DsrE/DsrF/DrsH-like family protein</fullName>
    </submittedName>
</protein>
<keyword evidence="1" id="KW-0812">Transmembrane</keyword>
<dbReference type="EMBL" id="DXBN01000013">
    <property type="protein sequence ID" value="HIZ52412.1"/>
    <property type="molecule type" value="Genomic_DNA"/>
</dbReference>
<keyword evidence="1" id="KW-1133">Transmembrane helix</keyword>
<feature type="domain" description="Rhodanese" evidence="2">
    <location>
        <begin position="1"/>
        <end position="43"/>
    </location>
</feature>
<dbReference type="InterPro" id="IPR027396">
    <property type="entry name" value="DsrEFH-like"/>
</dbReference>
<dbReference type="SUPFAM" id="SSF64307">
    <property type="entry name" value="SirA-like"/>
    <property type="match status" value="1"/>
</dbReference>
<feature type="non-terminal residue" evidence="3">
    <location>
        <position position="1"/>
    </location>
</feature>
<dbReference type="SUPFAM" id="SSF52821">
    <property type="entry name" value="Rhodanese/Cell cycle control phosphatase"/>
    <property type="match status" value="1"/>
</dbReference>
<dbReference type="Gene3D" id="3.30.110.40">
    <property type="entry name" value="TusA-like domain"/>
    <property type="match status" value="1"/>
</dbReference>
<evidence type="ECO:0000313" key="3">
    <source>
        <dbReference type="EMBL" id="HIZ52412.1"/>
    </source>
</evidence>
<dbReference type="Proteomes" id="UP000824063">
    <property type="component" value="Unassembled WGS sequence"/>
</dbReference>
<dbReference type="AlphaFoldDB" id="A0A9D2F5V3"/>
<reference evidence="3" key="1">
    <citation type="journal article" date="2021" name="PeerJ">
        <title>Extensive microbial diversity within the chicken gut microbiome revealed by metagenomics and culture.</title>
        <authorList>
            <person name="Gilroy R."/>
            <person name="Ravi A."/>
            <person name="Getino M."/>
            <person name="Pursley I."/>
            <person name="Horton D.L."/>
            <person name="Alikhan N.F."/>
            <person name="Baker D."/>
            <person name="Gharbi K."/>
            <person name="Hall N."/>
            <person name="Watson M."/>
            <person name="Adriaenssens E.M."/>
            <person name="Foster-Nyarko E."/>
            <person name="Jarju S."/>
            <person name="Secka A."/>
            <person name="Antonio M."/>
            <person name="Oren A."/>
            <person name="Chaudhuri R.R."/>
            <person name="La Ragione R."/>
            <person name="Hildebrand F."/>
            <person name="Pallen M.J."/>
        </authorList>
    </citation>
    <scope>NUCLEOTIDE SEQUENCE</scope>
    <source>
        <strain evidence="3">CHK172-16539</strain>
    </source>
</reference>
<proteinExistence type="predicted"/>
<dbReference type="SUPFAM" id="SSF75169">
    <property type="entry name" value="DsrEFH-like"/>
    <property type="match status" value="1"/>
</dbReference>
<sequence length="313" mass="33672">YVYCQVGQRGYNAARVLMSHGFGVRNLDGGYKTYKQAKYELKNIALVASTKEVPTSVATAVSNLAIVEVDARGLQCPGPILKVKQEIDRMENGQQLSIQVSDFGFSADIAAWCKNTGNTLVSTDIQGSQVVALITKGQATATGQQLPDLSKAQEGVLHETKDGATMVVFSGDMDKVLASMIIASGAAAMGKNVTIFFTFWGLSALKKRAIKKRGMAKMFDMMLPKGAQSMPISSMNMGGMGAKMMKHIMKEKNVDSLETMIGKASDLGVKFVACTMSMDIMGIEKAELYDFVEYGGVATYLGDSEASNLNLFI</sequence>
<gene>
    <name evidence="3" type="ORF">IAA20_00520</name>
</gene>